<sequence length="202" mass="23702">MSFFQRKVKGKEEKTSDVKSTQLLPEIKRVQTEARMRYGLQAMCYSWHHSDEVAAAGIKTQLIAYLFNCNDRILTICTYIVHQGKDLPGYYPGQLARLHFDYSAKRSPRPLIDLTSPAKEKSHPQPQFDQQSLIRYICFRRNSKPVEPWYKETTYERDYSLPFYKTGWNQKLGTILSNPRTLHSLPELCCCEEKSSFERKCF</sequence>
<evidence type="ECO:0000313" key="1">
    <source>
        <dbReference type="Proteomes" id="UP000504623"/>
    </source>
</evidence>
<gene>
    <name evidence="2" type="primary">LOC102832417</name>
</gene>
<dbReference type="PANTHER" id="PTHR31763:SF2">
    <property type="entry name" value="CHROMOSOME 1 OPEN READING FRAME 100"/>
    <property type="match status" value="1"/>
</dbReference>
<dbReference type="PANTHER" id="PTHR31763">
    <property type="entry name" value="HYPOTHETICAL PROTEIN LOC689766"/>
    <property type="match status" value="1"/>
</dbReference>
<organism evidence="1 2">
    <name type="scientific">Chrysochloris asiatica</name>
    <name type="common">Cape golden mole</name>
    <dbReference type="NCBI Taxonomy" id="185453"/>
    <lineage>
        <taxon>Eukaryota</taxon>
        <taxon>Metazoa</taxon>
        <taxon>Chordata</taxon>
        <taxon>Craniata</taxon>
        <taxon>Vertebrata</taxon>
        <taxon>Euteleostomi</taxon>
        <taxon>Mammalia</taxon>
        <taxon>Eutheria</taxon>
        <taxon>Afrotheria</taxon>
        <taxon>Chrysochloridae</taxon>
        <taxon>Chrysochlorinae</taxon>
        <taxon>Chrysochloris</taxon>
    </lineage>
</organism>
<dbReference type="GeneID" id="102832417"/>
<dbReference type="Proteomes" id="UP000504623">
    <property type="component" value="Unplaced"/>
</dbReference>
<dbReference type="RefSeq" id="XP_006871349.1">
    <property type="nucleotide sequence ID" value="XM_006871287.1"/>
</dbReference>
<keyword evidence="1" id="KW-1185">Reference proteome</keyword>
<protein>
    <submittedName>
        <fullName evidence="2">Uncharacterized protein C1orf100 homolog</fullName>
    </submittedName>
</protein>
<proteinExistence type="predicted"/>
<dbReference type="AlphaFoldDB" id="A0A9B0WV81"/>
<dbReference type="CTD" id="200159"/>
<name>A0A9B0WV81_CHRAS</name>
<accession>A0A9B0WV81</accession>
<reference evidence="2" key="1">
    <citation type="submission" date="2025-08" db="UniProtKB">
        <authorList>
            <consortium name="RefSeq"/>
        </authorList>
    </citation>
    <scope>IDENTIFICATION</scope>
    <source>
        <tissue evidence="2">Spleen</tissue>
    </source>
</reference>
<evidence type="ECO:0000313" key="2">
    <source>
        <dbReference type="RefSeq" id="XP_006871349.1"/>
    </source>
</evidence>
<dbReference type="OrthoDB" id="10034627at2759"/>
<dbReference type="InterPro" id="IPR037668">
    <property type="entry name" value="SPMIP3"/>
</dbReference>
<dbReference type="Pfam" id="PF17670">
    <property type="entry name" value="DUF5530"/>
    <property type="match status" value="1"/>
</dbReference>